<keyword evidence="1" id="KW-0813">Transport</keyword>
<dbReference type="PANTHER" id="PTHR24220:SF86">
    <property type="entry name" value="ABC TRANSPORTER ABCH.1"/>
    <property type="match status" value="1"/>
</dbReference>
<dbReference type="PROSITE" id="PS50893">
    <property type="entry name" value="ABC_TRANSPORTER_2"/>
    <property type="match status" value="1"/>
</dbReference>
<comment type="caution">
    <text evidence="6">The sequence shown here is derived from an EMBL/GenBank/DDBJ whole genome shotgun (WGS) entry which is preliminary data.</text>
</comment>
<dbReference type="EMBL" id="ABOX02000009">
    <property type="protein sequence ID" value="EEF61527.1"/>
    <property type="molecule type" value="Genomic_DNA"/>
</dbReference>
<dbReference type="InterPro" id="IPR017871">
    <property type="entry name" value="ABC_transporter-like_CS"/>
</dbReference>
<dbReference type="Gene3D" id="3.40.50.300">
    <property type="entry name" value="P-loop containing nucleotide triphosphate hydrolases"/>
    <property type="match status" value="1"/>
</dbReference>
<dbReference type="InterPro" id="IPR003439">
    <property type="entry name" value="ABC_transporter-like_ATP-bd"/>
</dbReference>
<gene>
    <name evidence="6" type="ORF">Cflav_PD4205</name>
</gene>
<evidence type="ECO:0000259" key="5">
    <source>
        <dbReference type="PROSITE" id="PS50893"/>
    </source>
</evidence>
<evidence type="ECO:0000313" key="7">
    <source>
        <dbReference type="Proteomes" id="UP000003688"/>
    </source>
</evidence>
<keyword evidence="3" id="KW-0067">ATP-binding</keyword>
<accession>B9XF29</accession>
<dbReference type="Proteomes" id="UP000003688">
    <property type="component" value="Unassembled WGS sequence"/>
</dbReference>
<reference evidence="6 7" key="1">
    <citation type="journal article" date="2011" name="J. Bacteriol.">
        <title>Genome sequence of 'Pedosphaera parvula' Ellin514, an aerobic Verrucomicrobial isolate from pasture soil.</title>
        <authorList>
            <person name="Kant R."/>
            <person name="van Passel M.W."/>
            <person name="Sangwan P."/>
            <person name="Palva A."/>
            <person name="Lucas S."/>
            <person name="Copeland A."/>
            <person name="Lapidus A."/>
            <person name="Glavina Del Rio T."/>
            <person name="Dalin E."/>
            <person name="Tice H."/>
            <person name="Bruce D."/>
            <person name="Goodwin L."/>
            <person name="Pitluck S."/>
            <person name="Chertkov O."/>
            <person name="Larimer F.W."/>
            <person name="Land M.L."/>
            <person name="Hauser L."/>
            <person name="Brettin T.S."/>
            <person name="Detter J.C."/>
            <person name="Han S."/>
            <person name="de Vos W.M."/>
            <person name="Janssen P.H."/>
            <person name="Smidt H."/>
        </authorList>
    </citation>
    <scope>NUCLEOTIDE SEQUENCE [LARGE SCALE GENOMIC DNA]</scope>
    <source>
        <strain evidence="6 7">Ellin514</strain>
    </source>
</reference>
<evidence type="ECO:0000256" key="3">
    <source>
        <dbReference type="ARBA" id="ARBA00022840"/>
    </source>
</evidence>
<dbReference type="Pfam" id="PF00005">
    <property type="entry name" value="ABC_tran"/>
    <property type="match status" value="1"/>
</dbReference>
<comment type="similarity">
    <text evidence="4">Belongs to the ABC transporter superfamily. Macrolide exporter (TC 3.A.1.122) family.</text>
</comment>
<dbReference type="FunFam" id="3.40.50.300:FF:000032">
    <property type="entry name" value="Export ABC transporter ATP-binding protein"/>
    <property type="match status" value="1"/>
</dbReference>
<dbReference type="GO" id="GO:0005886">
    <property type="term" value="C:plasma membrane"/>
    <property type="evidence" value="ECO:0007669"/>
    <property type="project" value="TreeGrafter"/>
</dbReference>
<evidence type="ECO:0000256" key="1">
    <source>
        <dbReference type="ARBA" id="ARBA00022448"/>
    </source>
</evidence>
<dbReference type="GO" id="GO:0016887">
    <property type="term" value="F:ATP hydrolysis activity"/>
    <property type="evidence" value="ECO:0007669"/>
    <property type="project" value="InterPro"/>
</dbReference>
<dbReference type="InterPro" id="IPR003593">
    <property type="entry name" value="AAA+_ATPase"/>
</dbReference>
<dbReference type="InterPro" id="IPR017911">
    <property type="entry name" value="MacB-like_ATP-bd"/>
</dbReference>
<dbReference type="RefSeq" id="WP_007414419.1">
    <property type="nucleotide sequence ID" value="NZ_ABOX02000009.1"/>
</dbReference>
<dbReference type="InterPro" id="IPR027417">
    <property type="entry name" value="P-loop_NTPase"/>
</dbReference>
<dbReference type="SMART" id="SM00382">
    <property type="entry name" value="AAA"/>
    <property type="match status" value="1"/>
</dbReference>
<dbReference type="STRING" id="320771.Cflav_PD4205"/>
<dbReference type="InterPro" id="IPR015854">
    <property type="entry name" value="ABC_transpr_LolD-like"/>
</dbReference>
<dbReference type="GO" id="GO:0098796">
    <property type="term" value="C:membrane protein complex"/>
    <property type="evidence" value="ECO:0007669"/>
    <property type="project" value="UniProtKB-ARBA"/>
</dbReference>
<protein>
    <submittedName>
        <fullName evidence="6">ABC transporter related-protein</fullName>
    </submittedName>
</protein>
<keyword evidence="7" id="KW-1185">Reference proteome</keyword>
<dbReference type="GO" id="GO:0022857">
    <property type="term" value="F:transmembrane transporter activity"/>
    <property type="evidence" value="ECO:0007669"/>
    <property type="project" value="TreeGrafter"/>
</dbReference>
<keyword evidence="2" id="KW-0547">Nucleotide-binding</keyword>
<feature type="domain" description="ABC transporter" evidence="5">
    <location>
        <begin position="10"/>
        <end position="229"/>
    </location>
</feature>
<dbReference type="PANTHER" id="PTHR24220">
    <property type="entry name" value="IMPORT ATP-BINDING PROTEIN"/>
    <property type="match status" value="1"/>
</dbReference>
<sequence length="229" mass="25019">MNNMEPEIILDARDLHKSYEMGQRSLEVLRGVSVKIERGGFVALRGASGAGKSTLLHLLGGLDVPNKGEIWTDGKNLAAVSNRALAQWRNTKVGFIFQAYHLLPELDALENVCLPARMGRVTAAKAEARGRELLAKVGLKDRVEHRPTELSGGEQQRVAIARALINSPEIILADEPTGNLDSHTGEEIMNLLCDLRTEANTTLVIATHDLEVAKRAPRVIHLTDGLIQD</sequence>
<dbReference type="CDD" id="cd03255">
    <property type="entry name" value="ABC_MJ0796_LolCDE_FtsE"/>
    <property type="match status" value="1"/>
</dbReference>
<dbReference type="AlphaFoldDB" id="B9XF29"/>
<proteinExistence type="inferred from homology"/>
<evidence type="ECO:0000313" key="6">
    <source>
        <dbReference type="EMBL" id="EEF61527.1"/>
    </source>
</evidence>
<evidence type="ECO:0000256" key="2">
    <source>
        <dbReference type="ARBA" id="ARBA00022741"/>
    </source>
</evidence>
<organism evidence="6 7">
    <name type="scientific">Pedosphaera parvula (strain Ellin514)</name>
    <dbReference type="NCBI Taxonomy" id="320771"/>
    <lineage>
        <taxon>Bacteria</taxon>
        <taxon>Pseudomonadati</taxon>
        <taxon>Verrucomicrobiota</taxon>
        <taxon>Pedosphaerae</taxon>
        <taxon>Pedosphaerales</taxon>
        <taxon>Pedosphaeraceae</taxon>
        <taxon>Pedosphaera</taxon>
    </lineage>
</organism>
<dbReference type="GO" id="GO:0005524">
    <property type="term" value="F:ATP binding"/>
    <property type="evidence" value="ECO:0007669"/>
    <property type="project" value="UniProtKB-KW"/>
</dbReference>
<dbReference type="SUPFAM" id="SSF52540">
    <property type="entry name" value="P-loop containing nucleoside triphosphate hydrolases"/>
    <property type="match status" value="1"/>
</dbReference>
<evidence type="ECO:0000256" key="4">
    <source>
        <dbReference type="ARBA" id="ARBA00038388"/>
    </source>
</evidence>
<dbReference type="PROSITE" id="PS00211">
    <property type="entry name" value="ABC_TRANSPORTER_1"/>
    <property type="match status" value="1"/>
</dbReference>
<name>B9XF29_PEDPL</name>